<organism evidence="3 4">
    <name type="scientific">Recurvomyces mirabilis</name>
    <dbReference type="NCBI Taxonomy" id="574656"/>
    <lineage>
        <taxon>Eukaryota</taxon>
        <taxon>Fungi</taxon>
        <taxon>Dikarya</taxon>
        <taxon>Ascomycota</taxon>
        <taxon>Pezizomycotina</taxon>
        <taxon>Dothideomycetes</taxon>
        <taxon>Dothideomycetidae</taxon>
        <taxon>Mycosphaerellales</taxon>
        <taxon>Teratosphaeriaceae</taxon>
        <taxon>Recurvomyces</taxon>
    </lineage>
</organism>
<evidence type="ECO:0000259" key="2">
    <source>
        <dbReference type="PROSITE" id="PS50048"/>
    </source>
</evidence>
<proteinExistence type="predicted"/>
<dbReference type="InterPro" id="IPR036864">
    <property type="entry name" value="Zn2-C6_fun-type_DNA-bd_sf"/>
</dbReference>
<dbReference type="SUPFAM" id="SSF57701">
    <property type="entry name" value="Zn2/Cys6 DNA-binding domain"/>
    <property type="match status" value="1"/>
</dbReference>
<dbReference type="Pfam" id="PF00172">
    <property type="entry name" value="Zn_clus"/>
    <property type="match status" value="1"/>
</dbReference>
<dbReference type="Gene3D" id="4.10.240.10">
    <property type="entry name" value="Zn(2)-C6 fungal-type DNA-binding domain"/>
    <property type="match status" value="1"/>
</dbReference>
<name>A0AAE0TQV0_9PEZI</name>
<keyword evidence="1" id="KW-0539">Nucleus</keyword>
<dbReference type="PRINTS" id="PR00755">
    <property type="entry name" value="AFLATOXINBRP"/>
</dbReference>
<evidence type="ECO:0000256" key="1">
    <source>
        <dbReference type="ARBA" id="ARBA00023242"/>
    </source>
</evidence>
<dbReference type="SMART" id="SM00066">
    <property type="entry name" value="GAL4"/>
    <property type="match status" value="1"/>
</dbReference>
<accession>A0AAE0TQV0</accession>
<dbReference type="PROSITE" id="PS00463">
    <property type="entry name" value="ZN2_CY6_FUNGAL_1"/>
    <property type="match status" value="1"/>
</dbReference>
<dbReference type="GO" id="GO:0000981">
    <property type="term" value="F:DNA-binding transcription factor activity, RNA polymerase II-specific"/>
    <property type="evidence" value="ECO:0007669"/>
    <property type="project" value="InterPro"/>
</dbReference>
<protein>
    <recommendedName>
        <fullName evidence="2">Zn(2)-C6 fungal-type domain-containing protein</fullName>
    </recommendedName>
</protein>
<dbReference type="Proteomes" id="UP001274830">
    <property type="component" value="Unassembled WGS sequence"/>
</dbReference>
<gene>
    <name evidence="3" type="ORF">LTR78_008085</name>
</gene>
<sequence>MSATSQNQSCTACAQSKRKCNKQRPSCRRCRDRDEDCVYRPRKKHCRQRRPLTNAFEAEQHIIGDDLIVTPPHDWPALSFPDPALDFTTAGWSIPPSPRADGGIVTQSLLPITAILPTIPPDQSLWFLQTDSWTLHQNDELASCQSTTDLEAVFDTVRSMLVRWIETGSNGFIHSKLYEYGMPTSLQDAFVIFASYTAATPAMRTTVLQIADERARRLIQERVSTADEGLGEVRAQLSRVHALFVLVFIRLFDGSVRFRASAEKQVHILRKWMNDSRMVATGHRGYHALAMELTGVDRRSATTSIWHSWLEIESVRRTLLIVQTIANVYHCMTVGHATCHGAVMITARKGMFEAQTSAKWLDICSSIEEPLLVPPLRPTAWMLEHSSADVDEFVLEYWRYIVEPDRLKCWVDRGRRDHTVDE</sequence>
<evidence type="ECO:0000313" key="3">
    <source>
        <dbReference type="EMBL" id="KAK3672114.1"/>
    </source>
</evidence>
<dbReference type="GO" id="GO:0008270">
    <property type="term" value="F:zinc ion binding"/>
    <property type="evidence" value="ECO:0007669"/>
    <property type="project" value="InterPro"/>
</dbReference>
<dbReference type="AlphaFoldDB" id="A0AAE0TQV0"/>
<reference evidence="3" key="1">
    <citation type="submission" date="2023-07" db="EMBL/GenBank/DDBJ databases">
        <title>Black Yeasts Isolated from many extreme environments.</title>
        <authorList>
            <person name="Coleine C."/>
            <person name="Stajich J.E."/>
            <person name="Selbmann L."/>
        </authorList>
    </citation>
    <scope>NUCLEOTIDE SEQUENCE</scope>
    <source>
        <strain evidence="3">CCFEE 5485</strain>
    </source>
</reference>
<dbReference type="CDD" id="cd00067">
    <property type="entry name" value="GAL4"/>
    <property type="match status" value="1"/>
</dbReference>
<dbReference type="InterPro" id="IPR001138">
    <property type="entry name" value="Zn2Cys6_DnaBD"/>
</dbReference>
<feature type="domain" description="Zn(2)-C6 fungal-type" evidence="2">
    <location>
        <begin position="9"/>
        <end position="39"/>
    </location>
</feature>
<keyword evidence="4" id="KW-1185">Reference proteome</keyword>
<comment type="caution">
    <text evidence="3">The sequence shown here is derived from an EMBL/GenBank/DDBJ whole genome shotgun (WGS) entry which is preliminary data.</text>
</comment>
<evidence type="ECO:0000313" key="4">
    <source>
        <dbReference type="Proteomes" id="UP001274830"/>
    </source>
</evidence>
<dbReference type="PROSITE" id="PS50048">
    <property type="entry name" value="ZN2_CY6_FUNGAL_2"/>
    <property type="match status" value="1"/>
</dbReference>
<dbReference type="EMBL" id="JAUTXT010000036">
    <property type="protein sequence ID" value="KAK3672114.1"/>
    <property type="molecule type" value="Genomic_DNA"/>
</dbReference>